<keyword evidence="6" id="KW-1133">Transmembrane helix</keyword>
<dbReference type="PANTHER" id="PTHR33662:SF3">
    <property type="entry name" value="FIBROUS SHEATH CABYR-BINDING PROTEIN-LIKE-RELATED"/>
    <property type="match status" value="1"/>
</dbReference>
<feature type="region of interest" description="Disordered" evidence="5">
    <location>
        <begin position="641"/>
        <end position="666"/>
    </location>
</feature>
<keyword evidence="8" id="KW-1185">Reference proteome</keyword>
<evidence type="ECO:0000256" key="4">
    <source>
        <dbReference type="SAM" id="Coils"/>
    </source>
</evidence>
<comment type="caution">
    <text evidence="7">The sequence shown here is derived from an EMBL/GenBank/DDBJ whole genome shotgun (WGS) entry which is preliminary data.</text>
</comment>
<comment type="subcellular location">
    <subcellularLocation>
        <location evidence="1">Cytoplasm</location>
    </subcellularLocation>
</comment>
<evidence type="ECO:0000313" key="7">
    <source>
        <dbReference type="EMBL" id="KAK2142840.1"/>
    </source>
</evidence>
<evidence type="ECO:0000256" key="2">
    <source>
        <dbReference type="ARBA" id="ARBA00010267"/>
    </source>
</evidence>
<keyword evidence="3" id="KW-0963">Cytoplasm</keyword>
<dbReference type="GO" id="GO:1990108">
    <property type="term" value="P:protein linear deubiquitination"/>
    <property type="evidence" value="ECO:0007669"/>
    <property type="project" value="TreeGrafter"/>
</dbReference>
<comment type="similarity">
    <text evidence="2">Belongs to the peptidase C65 family. Otulin subfamily.</text>
</comment>
<dbReference type="EMBL" id="JAODUP010000908">
    <property type="protein sequence ID" value="KAK2142840.1"/>
    <property type="molecule type" value="Genomic_DNA"/>
</dbReference>
<evidence type="ECO:0000256" key="1">
    <source>
        <dbReference type="ARBA" id="ARBA00004496"/>
    </source>
</evidence>
<keyword evidence="6" id="KW-0472">Membrane</keyword>
<evidence type="ECO:0000256" key="3">
    <source>
        <dbReference type="ARBA" id="ARBA00022490"/>
    </source>
</evidence>
<evidence type="ECO:0000256" key="6">
    <source>
        <dbReference type="SAM" id="Phobius"/>
    </source>
</evidence>
<dbReference type="GO" id="GO:0004843">
    <property type="term" value="F:cysteine-type deubiquitinase activity"/>
    <property type="evidence" value="ECO:0007669"/>
    <property type="project" value="TreeGrafter"/>
</dbReference>
<dbReference type="GO" id="GO:0005737">
    <property type="term" value="C:cytoplasm"/>
    <property type="evidence" value="ECO:0007669"/>
    <property type="project" value="UniProtKB-SubCell"/>
</dbReference>
<dbReference type="Proteomes" id="UP001208570">
    <property type="component" value="Unassembled WGS sequence"/>
</dbReference>
<dbReference type="PANTHER" id="PTHR33662">
    <property type="entry name" value="OTU DEUBIQUITINASE WITH LINEAR LINKAGE-SPECIFICITY A-RELATED"/>
    <property type="match status" value="1"/>
</dbReference>
<evidence type="ECO:0000256" key="5">
    <source>
        <dbReference type="SAM" id="MobiDB-lite"/>
    </source>
</evidence>
<accession>A0AAD9MRJ2</accession>
<keyword evidence="4" id="KW-0175">Coiled coil</keyword>
<feature type="compositionally biased region" description="Polar residues" evidence="5">
    <location>
        <begin position="93"/>
        <end position="123"/>
    </location>
</feature>
<feature type="transmembrane region" description="Helical" evidence="6">
    <location>
        <begin position="44"/>
        <end position="63"/>
    </location>
</feature>
<feature type="region of interest" description="Disordered" evidence="5">
    <location>
        <begin position="76"/>
        <end position="126"/>
    </location>
</feature>
<protein>
    <submittedName>
        <fullName evidence="7">Uncharacterized protein</fullName>
    </submittedName>
</protein>
<keyword evidence="6" id="KW-0812">Transmembrane</keyword>
<evidence type="ECO:0000313" key="8">
    <source>
        <dbReference type="Proteomes" id="UP001208570"/>
    </source>
</evidence>
<dbReference type="AlphaFoldDB" id="A0AAD9MRJ2"/>
<organism evidence="7 8">
    <name type="scientific">Paralvinella palmiformis</name>
    <dbReference type="NCBI Taxonomy" id="53620"/>
    <lineage>
        <taxon>Eukaryota</taxon>
        <taxon>Metazoa</taxon>
        <taxon>Spiralia</taxon>
        <taxon>Lophotrochozoa</taxon>
        <taxon>Annelida</taxon>
        <taxon>Polychaeta</taxon>
        <taxon>Sedentaria</taxon>
        <taxon>Canalipalpata</taxon>
        <taxon>Terebellida</taxon>
        <taxon>Terebelliformia</taxon>
        <taxon>Alvinellidae</taxon>
        <taxon>Paralvinella</taxon>
    </lineage>
</organism>
<dbReference type="InterPro" id="IPR023235">
    <property type="entry name" value="FAM105"/>
</dbReference>
<feature type="coiled-coil region" evidence="4">
    <location>
        <begin position="359"/>
        <end position="386"/>
    </location>
</feature>
<reference evidence="7" key="1">
    <citation type="journal article" date="2023" name="Mol. Biol. Evol.">
        <title>Third-Generation Sequencing Reveals the Adaptive Role of the Epigenome in Three Deep-Sea Polychaetes.</title>
        <authorList>
            <person name="Perez M."/>
            <person name="Aroh O."/>
            <person name="Sun Y."/>
            <person name="Lan Y."/>
            <person name="Juniper S.K."/>
            <person name="Young C.R."/>
            <person name="Angers B."/>
            <person name="Qian P.Y."/>
        </authorList>
    </citation>
    <scope>NUCLEOTIDE SEQUENCE</scope>
    <source>
        <strain evidence="7">P08H-3</strain>
    </source>
</reference>
<name>A0AAD9MRJ2_9ANNE</name>
<proteinExistence type="inferred from homology"/>
<gene>
    <name evidence="7" type="ORF">LSH36_908g01069</name>
</gene>
<dbReference type="Pfam" id="PF16218">
    <property type="entry name" value="Peptidase_C101"/>
    <property type="match status" value="1"/>
</dbReference>
<dbReference type="PRINTS" id="PR02055">
    <property type="entry name" value="PROTEINF105"/>
</dbReference>
<sequence length="976" mass="109722">MEFNNYIDFGKTLTSLTFMLDTGHGFVLVMAPEKTQEQRKRIRATGLLCLLGIGLGLGSVLLYKLCTHIISPAVSSVRRKKRRTSSENGKVPPTQQTTLSPETPDSGISTGTTLTHPVSSNAVTPDATATDDKAYSLRYRTHEPRPSYNSDAMIQYSGYRNSEHLNQIDQSGDLLHPHNKLHSGAFASSAVSDQGFVSGHYQSHDRMSQYCSDHESVGCHSMPAYSAAGHMNRPTDLSYSADGLRVASGYPDRVFSPIHHADSKPSLHEHHNGNYAKFHGAFRSTSTPQPEMGITFSGEKPFLRRNMYSRGSNLSTSTDYSAQDSMYSADNTDGLSFLNTSASDIFERESVGTNSNVNIEQIHQEIRMIREEISEMNDRVQVLSSRENLEQILMLTPNPLKEEDFEPPLEVKRRKHVRTRERNNSGSRSCDTSIDGDEKGHLPWRRSFHHVGEYIWDYQSDLAAEESLNFIAQRPLIQDSAGDRGDRIDYDSPTFDHVRKYIESCCNANITPKDIDTKMYRQQVQKSQTFNSTGDMYIDDSLSEFGDYTLGGSFEKRNVPDGCYSNANTTMTSGEFLDQRNAKKPFTLTHCDTNGNRADLTGHGDSVNGNYGITETEQLHGSDHSICLECGSPSHRRHCRGVTSATSSRNSLNSGGSSGSEGFRNDDGLRTSCPRCGHHILEDGDGNNTLQRNKRRRWQVMNIGSKINIFEYVEKNFKGEATSAQVMKKGYHQIPRLLGKTQIRLIRGDSYCVLRAVLYQICVNNYHMMQYIGSYADTIECLAVFDDPQYSFLKKWSFANRLPYDSDSVMDRIQDCLESFYTQMDQLSSISSSSAREIALVELLNFDPEVDLKLMEAVKVLMMLKAIKMYESYMGLVQSEVSKPPVFVWLMYSRQSSQTPEALFNNHINPLGDVSPAHQVELFLLGYTLGVKIEIVRPPRYGQDDFISHYPDDGADNFPTVSLVAEDDRHYHVITI</sequence>